<dbReference type="PANTHER" id="PTHR38166">
    <property type="entry name" value="C2H2-TYPE DOMAIN-CONTAINING PROTEIN-RELATED"/>
    <property type="match status" value="1"/>
</dbReference>
<protein>
    <submittedName>
        <fullName evidence="2">Uncharacterized protein</fullName>
    </submittedName>
</protein>
<dbReference type="Proteomes" id="UP000310108">
    <property type="component" value="Unassembled WGS sequence"/>
</dbReference>
<feature type="region of interest" description="Disordered" evidence="1">
    <location>
        <begin position="35"/>
        <end position="54"/>
    </location>
</feature>
<accession>A0A4U6XBX0</accession>
<dbReference type="PANTHER" id="PTHR38166:SF1">
    <property type="entry name" value="C2H2-TYPE DOMAIN-CONTAINING PROTEIN"/>
    <property type="match status" value="1"/>
</dbReference>
<feature type="region of interest" description="Disordered" evidence="1">
    <location>
        <begin position="149"/>
        <end position="197"/>
    </location>
</feature>
<proteinExistence type="predicted"/>
<evidence type="ECO:0000313" key="3">
    <source>
        <dbReference type="Proteomes" id="UP000310108"/>
    </source>
</evidence>
<dbReference type="EMBL" id="PJEX01000217">
    <property type="protein sequence ID" value="TKW52884.1"/>
    <property type="molecule type" value="Genomic_DNA"/>
</dbReference>
<evidence type="ECO:0000256" key="1">
    <source>
        <dbReference type="SAM" id="MobiDB-lite"/>
    </source>
</evidence>
<dbReference type="AlphaFoldDB" id="A0A4U6XBX0"/>
<comment type="caution">
    <text evidence="2">The sequence shown here is derived from an EMBL/GenBank/DDBJ whole genome shotgun (WGS) entry which is preliminary data.</text>
</comment>
<evidence type="ECO:0000313" key="2">
    <source>
        <dbReference type="EMBL" id="TKW52884.1"/>
    </source>
</evidence>
<feature type="compositionally biased region" description="Polar residues" evidence="1">
    <location>
        <begin position="36"/>
        <end position="54"/>
    </location>
</feature>
<keyword evidence="3" id="KW-1185">Reference proteome</keyword>
<organism evidence="2 3">
    <name type="scientific">Colletotrichum tanaceti</name>
    <dbReference type="NCBI Taxonomy" id="1306861"/>
    <lineage>
        <taxon>Eukaryota</taxon>
        <taxon>Fungi</taxon>
        <taxon>Dikarya</taxon>
        <taxon>Ascomycota</taxon>
        <taxon>Pezizomycotina</taxon>
        <taxon>Sordariomycetes</taxon>
        <taxon>Hypocreomycetidae</taxon>
        <taxon>Glomerellales</taxon>
        <taxon>Glomerellaceae</taxon>
        <taxon>Colletotrichum</taxon>
        <taxon>Colletotrichum destructivum species complex</taxon>
    </lineage>
</organism>
<sequence>MRRMTRMSMTTVTTTTTTTTTKTFRLGQSFPRFMKTGQTGRNSPVHSSNTTLASTRTNGRAAGRVGIMSIASRNTFIADLQAHARCADACEVREPEALDGITQDQEKRLRSRKKTSARELTEADKWTQVYSILFPDLALFRGYQQLESQERRHLPGPQGVEASTLPSQTDRSTTTSWSTNDTSPSTMATSGTTPEIQVPDPLEIFNADAIPDFEFDFLSHVPFPEEKEPDLDLEFGFTQSFDAQQPATIQPVMELLSGQQFSLPQ</sequence>
<reference evidence="2 3" key="1">
    <citation type="journal article" date="2019" name="PLoS ONE">
        <title>Comparative genome analysis indicates high evolutionary potential of pathogenicity genes in Colletotrichum tanaceti.</title>
        <authorList>
            <person name="Lelwala R.V."/>
            <person name="Korhonen P.K."/>
            <person name="Young N.D."/>
            <person name="Scott J.B."/>
            <person name="Ades P.A."/>
            <person name="Gasser R.B."/>
            <person name="Taylor P.W.J."/>
        </authorList>
    </citation>
    <scope>NUCLEOTIDE SEQUENCE [LARGE SCALE GENOMIC DNA]</scope>
    <source>
        <strain evidence="2">BRIP57314</strain>
    </source>
</reference>
<name>A0A4U6XBX0_9PEZI</name>
<gene>
    <name evidence="2" type="ORF">CTA1_5952</name>
</gene>
<feature type="compositionally biased region" description="Low complexity" evidence="1">
    <location>
        <begin position="167"/>
        <end position="186"/>
    </location>
</feature>